<evidence type="ECO:0000259" key="1">
    <source>
        <dbReference type="Pfam" id="PF22422"/>
    </source>
</evidence>
<dbReference type="EMBL" id="BQXS01006628">
    <property type="protein sequence ID" value="GKT21115.1"/>
    <property type="molecule type" value="Genomic_DNA"/>
</dbReference>
<dbReference type="Gene3D" id="1.50.10.10">
    <property type="match status" value="1"/>
</dbReference>
<organism evidence="2 3">
    <name type="scientific">Aduncisulcus paluster</name>
    <dbReference type="NCBI Taxonomy" id="2918883"/>
    <lineage>
        <taxon>Eukaryota</taxon>
        <taxon>Metamonada</taxon>
        <taxon>Carpediemonas-like organisms</taxon>
        <taxon>Aduncisulcus</taxon>
    </lineage>
</organism>
<dbReference type="InterPro" id="IPR008928">
    <property type="entry name" value="6-hairpin_glycosidase_sf"/>
</dbReference>
<evidence type="ECO:0000313" key="3">
    <source>
        <dbReference type="Proteomes" id="UP001057375"/>
    </source>
</evidence>
<gene>
    <name evidence="2" type="ORF">ADUPG1_004448</name>
</gene>
<dbReference type="InterPro" id="IPR054491">
    <property type="entry name" value="MGH1-like_GH"/>
</dbReference>
<name>A0ABQ5K0K5_9EUKA</name>
<dbReference type="Proteomes" id="UP001057375">
    <property type="component" value="Unassembled WGS sequence"/>
</dbReference>
<feature type="domain" description="Mannosylglycerate hydrolase MGH1-like glycoside hydrolase" evidence="1">
    <location>
        <begin position="9"/>
        <end position="74"/>
    </location>
</feature>
<sequence>MNDTYASYSCVKPPVYGWAYRYMMRRSPVFKAKNRLERVYETVKKCTEFWMKERIKSEGLLYYTHGNDSGWDNGTF</sequence>
<protein>
    <recommendedName>
        <fullName evidence="1">Mannosylglycerate hydrolase MGH1-like glycoside hydrolase domain-containing protein</fullName>
    </recommendedName>
</protein>
<proteinExistence type="predicted"/>
<comment type="caution">
    <text evidence="2">The sequence shown here is derived from an EMBL/GenBank/DDBJ whole genome shotgun (WGS) entry which is preliminary data.</text>
</comment>
<dbReference type="InterPro" id="IPR012341">
    <property type="entry name" value="6hp_glycosidase-like_sf"/>
</dbReference>
<evidence type="ECO:0000313" key="2">
    <source>
        <dbReference type="EMBL" id="GKT21115.1"/>
    </source>
</evidence>
<keyword evidence="3" id="KW-1185">Reference proteome</keyword>
<dbReference type="SUPFAM" id="SSF48208">
    <property type="entry name" value="Six-hairpin glycosidases"/>
    <property type="match status" value="1"/>
</dbReference>
<accession>A0ABQ5K0K5</accession>
<dbReference type="Pfam" id="PF22422">
    <property type="entry name" value="MGH1-like_GH"/>
    <property type="match status" value="1"/>
</dbReference>
<reference evidence="2" key="1">
    <citation type="submission" date="2022-03" db="EMBL/GenBank/DDBJ databases">
        <title>Draft genome sequence of Aduncisulcus paluster, a free-living microaerophilic Fornicata.</title>
        <authorList>
            <person name="Yuyama I."/>
            <person name="Kume K."/>
            <person name="Tamura T."/>
            <person name="Inagaki Y."/>
            <person name="Hashimoto T."/>
        </authorList>
    </citation>
    <scope>NUCLEOTIDE SEQUENCE</scope>
    <source>
        <strain evidence="2">NY0171</strain>
    </source>
</reference>
<feature type="non-terminal residue" evidence="2">
    <location>
        <position position="76"/>
    </location>
</feature>